<organism evidence="1 2">
    <name type="scientific">Strigops habroptila</name>
    <name type="common">Kakapo</name>
    <dbReference type="NCBI Taxonomy" id="2489341"/>
    <lineage>
        <taxon>Eukaryota</taxon>
        <taxon>Metazoa</taxon>
        <taxon>Chordata</taxon>
        <taxon>Craniata</taxon>
        <taxon>Vertebrata</taxon>
        <taxon>Euteleostomi</taxon>
        <taxon>Archelosauria</taxon>
        <taxon>Archosauria</taxon>
        <taxon>Dinosauria</taxon>
        <taxon>Saurischia</taxon>
        <taxon>Theropoda</taxon>
        <taxon>Coelurosauria</taxon>
        <taxon>Aves</taxon>
        <taxon>Neognathae</taxon>
        <taxon>Neoaves</taxon>
        <taxon>Telluraves</taxon>
        <taxon>Australaves</taxon>
        <taxon>Psittaciformes</taxon>
        <taxon>Psittacidae</taxon>
        <taxon>Strigops</taxon>
    </lineage>
</organism>
<proteinExistence type="predicted"/>
<dbReference type="InParanoid" id="A0A672UYY5"/>
<dbReference type="Ensembl" id="ENSSHBT00005023517.1">
    <property type="protein sequence ID" value="ENSSHBP00005019698.1"/>
    <property type="gene ID" value="ENSSHBG00005016858.1"/>
</dbReference>
<accession>A0A672UYY5</accession>
<evidence type="ECO:0000313" key="1">
    <source>
        <dbReference type="Ensembl" id="ENSSHBP00005019698.1"/>
    </source>
</evidence>
<keyword evidence="2" id="KW-1185">Reference proteome</keyword>
<dbReference type="Proteomes" id="UP000472266">
    <property type="component" value="Unplaced"/>
</dbReference>
<evidence type="ECO:0000313" key="2">
    <source>
        <dbReference type="Proteomes" id="UP000472266"/>
    </source>
</evidence>
<sequence length="79" mass="8641">MGRGVRPAQNKRVPGLCSPPTAPTIVEALEAQRMEQVPALAVHPHGRVPASDPAEPSAMRLLRCVYLLLCSWCIRELLD</sequence>
<dbReference type="AlphaFoldDB" id="A0A672UYY5"/>
<protein>
    <submittedName>
        <fullName evidence="1">Uncharacterized protein</fullName>
    </submittedName>
</protein>
<reference evidence="1" key="2">
    <citation type="submission" date="2025-09" db="UniProtKB">
        <authorList>
            <consortium name="Ensembl"/>
        </authorList>
    </citation>
    <scope>IDENTIFICATION</scope>
</reference>
<reference evidence="1" key="1">
    <citation type="submission" date="2025-08" db="UniProtKB">
        <authorList>
            <consortium name="Ensembl"/>
        </authorList>
    </citation>
    <scope>IDENTIFICATION</scope>
</reference>
<name>A0A672UYY5_STRHB</name>